<feature type="transmembrane region" description="Helical" evidence="1">
    <location>
        <begin position="82"/>
        <end position="105"/>
    </location>
</feature>
<dbReference type="EMBL" id="CP037423">
    <property type="protein sequence ID" value="QDV41305.1"/>
    <property type="molecule type" value="Genomic_DNA"/>
</dbReference>
<evidence type="ECO:0000313" key="3">
    <source>
        <dbReference type="EMBL" id="QDV41305.1"/>
    </source>
</evidence>
<dbReference type="AlphaFoldDB" id="A0A518HKD3"/>
<dbReference type="InterPro" id="IPR002656">
    <property type="entry name" value="Acyl_transf_3_dom"/>
</dbReference>
<feature type="domain" description="Acyltransferase 3" evidence="2">
    <location>
        <begin position="11"/>
        <end position="331"/>
    </location>
</feature>
<feature type="transmembrane region" description="Helical" evidence="1">
    <location>
        <begin position="318"/>
        <end position="335"/>
    </location>
</feature>
<keyword evidence="3" id="KW-0808">Transferase</keyword>
<dbReference type="GO" id="GO:0000271">
    <property type="term" value="P:polysaccharide biosynthetic process"/>
    <property type="evidence" value="ECO:0007669"/>
    <property type="project" value="TreeGrafter"/>
</dbReference>
<keyword evidence="3" id="KW-0012">Acyltransferase</keyword>
<feature type="transmembrane region" description="Helical" evidence="1">
    <location>
        <begin position="288"/>
        <end position="306"/>
    </location>
</feature>
<dbReference type="GO" id="GO:0016020">
    <property type="term" value="C:membrane"/>
    <property type="evidence" value="ECO:0007669"/>
    <property type="project" value="TreeGrafter"/>
</dbReference>
<feature type="transmembrane region" description="Helical" evidence="1">
    <location>
        <begin position="142"/>
        <end position="161"/>
    </location>
</feature>
<keyword evidence="4" id="KW-1185">Reference proteome</keyword>
<dbReference type="RefSeq" id="WP_145385045.1">
    <property type="nucleotide sequence ID" value="NZ_CP037423.1"/>
</dbReference>
<keyword evidence="1" id="KW-0472">Membrane</keyword>
<evidence type="ECO:0000259" key="2">
    <source>
        <dbReference type="Pfam" id="PF01757"/>
    </source>
</evidence>
<protein>
    <submittedName>
        <fullName evidence="3">Acyltransferase family protein</fullName>
    </submittedName>
</protein>
<reference evidence="3 4" key="1">
    <citation type="submission" date="2019-03" db="EMBL/GenBank/DDBJ databases">
        <title>Deep-cultivation of Planctomycetes and their phenomic and genomic characterization uncovers novel biology.</title>
        <authorList>
            <person name="Wiegand S."/>
            <person name="Jogler M."/>
            <person name="Boedeker C."/>
            <person name="Pinto D."/>
            <person name="Vollmers J."/>
            <person name="Rivas-Marin E."/>
            <person name="Kohn T."/>
            <person name="Peeters S.H."/>
            <person name="Heuer A."/>
            <person name="Rast P."/>
            <person name="Oberbeckmann S."/>
            <person name="Bunk B."/>
            <person name="Jeske O."/>
            <person name="Meyerdierks A."/>
            <person name="Storesund J.E."/>
            <person name="Kallscheuer N."/>
            <person name="Luecker S."/>
            <person name="Lage O.M."/>
            <person name="Pohl T."/>
            <person name="Merkel B.J."/>
            <person name="Hornburger P."/>
            <person name="Mueller R.-W."/>
            <person name="Bruemmer F."/>
            <person name="Labrenz M."/>
            <person name="Spormann A.M."/>
            <person name="Op den Camp H."/>
            <person name="Overmann J."/>
            <person name="Amann R."/>
            <person name="Jetten M.S.M."/>
            <person name="Mascher T."/>
            <person name="Medema M.H."/>
            <person name="Devos D.P."/>
            <person name="Kaster A.-K."/>
            <person name="Ovreas L."/>
            <person name="Rohde M."/>
            <person name="Galperin M.Y."/>
            <person name="Jogler C."/>
        </authorList>
    </citation>
    <scope>NUCLEOTIDE SEQUENCE [LARGE SCALE GENOMIC DNA]</scope>
    <source>
        <strain evidence="3 4">Enr13</strain>
    </source>
</reference>
<dbReference type="OrthoDB" id="9796461at2"/>
<dbReference type="KEGG" id="snep:Enr13x_11430"/>
<feature type="transmembrane region" description="Helical" evidence="1">
    <location>
        <begin position="12"/>
        <end position="29"/>
    </location>
</feature>
<name>A0A518HKD3_9BACT</name>
<keyword evidence="1" id="KW-0812">Transmembrane</keyword>
<feature type="transmembrane region" description="Helical" evidence="1">
    <location>
        <begin position="41"/>
        <end position="61"/>
    </location>
</feature>
<dbReference type="GO" id="GO:0016747">
    <property type="term" value="F:acyltransferase activity, transferring groups other than amino-acyl groups"/>
    <property type="evidence" value="ECO:0007669"/>
    <property type="project" value="InterPro"/>
</dbReference>
<dbReference type="PANTHER" id="PTHR23028:SF53">
    <property type="entry name" value="ACYL_TRANSF_3 DOMAIN-CONTAINING PROTEIN"/>
    <property type="match status" value="1"/>
</dbReference>
<dbReference type="Pfam" id="PF01757">
    <property type="entry name" value="Acyl_transf_3"/>
    <property type="match status" value="1"/>
</dbReference>
<organism evidence="3 4">
    <name type="scientific">Stieleria neptunia</name>
    <dbReference type="NCBI Taxonomy" id="2527979"/>
    <lineage>
        <taxon>Bacteria</taxon>
        <taxon>Pseudomonadati</taxon>
        <taxon>Planctomycetota</taxon>
        <taxon>Planctomycetia</taxon>
        <taxon>Pirellulales</taxon>
        <taxon>Pirellulaceae</taxon>
        <taxon>Stieleria</taxon>
    </lineage>
</organism>
<dbReference type="InterPro" id="IPR050879">
    <property type="entry name" value="Acyltransferase_3"/>
</dbReference>
<feature type="transmembrane region" description="Helical" evidence="1">
    <location>
        <begin position="173"/>
        <end position="197"/>
    </location>
</feature>
<dbReference type="Proteomes" id="UP000319004">
    <property type="component" value="Chromosome"/>
</dbReference>
<feature type="transmembrane region" description="Helical" evidence="1">
    <location>
        <begin position="250"/>
        <end position="267"/>
    </location>
</feature>
<dbReference type="PANTHER" id="PTHR23028">
    <property type="entry name" value="ACETYLTRANSFERASE"/>
    <property type="match status" value="1"/>
</dbReference>
<gene>
    <name evidence="3" type="ORF">Enr13x_11430</name>
</gene>
<accession>A0A518HKD3</accession>
<evidence type="ECO:0000256" key="1">
    <source>
        <dbReference type="SAM" id="Phobius"/>
    </source>
</evidence>
<proteinExistence type="predicted"/>
<sequence length="372" mass="41289">MTGQISRSYSAFLDVIRLYAALSVFAGHAEFGWFGKVRLPFFMDTHDAVVMFFVLSGYVIAYSQQVNKRELASFIQARVSRLYATVIPAIGLSIVATIALDQLSPDLCVSIAKPYDFIRYLVTLGFMQSVWFRHLSPSINGAFWSLSYEFAYYMLFAVTTLTNNWKTRAFATLVVAAIAGPGIMLLLPAWLLGVFAFHAKRFRFTRFTTVIVAFVSAVIVAYATLSGWRFPLQPGTPPLNFSSSFISDNILAIGIAGALVVAEKVFWFDINGAFAKWIRRAGDLTFPIYLFHFPVLVLFAAAGGAVSVESGPSNTGGLVLAFVFTIALSIFSDYFQPSISRLIKSCFAVIRNSLLKQRMRRVLATPKQKVNR</sequence>
<feature type="transmembrane region" description="Helical" evidence="1">
    <location>
        <begin position="209"/>
        <end position="230"/>
    </location>
</feature>
<evidence type="ECO:0000313" key="4">
    <source>
        <dbReference type="Proteomes" id="UP000319004"/>
    </source>
</evidence>
<keyword evidence="1" id="KW-1133">Transmembrane helix</keyword>
<feature type="transmembrane region" description="Helical" evidence="1">
    <location>
        <begin position="117"/>
        <end position="135"/>
    </location>
</feature>